<evidence type="ECO:0000256" key="5">
    <source>
        <dbReference type="ARBA" id="ARBA00023136"/>
    </source>
</evidence>
<comment type="caution">
    <text evidence="8">The sequence shown here is derived from an EMBL/GenBank/DDBJ whole genome shotgun (WGS) entry which is preliminary data.</text>
</comment>
<dbReference type="Proteomes" id="UP000070457">
    <property type="component" value="Unassembled WGS sequence"/>
</dbReference>
<dbReference type="PANTHER" id="PTHR30294:SF38">
    <property type="entry name" value="TRANSPORT PERMEASE PROTEIN"/>
    <property type="match status" value="1"/>
</dbReference>
<feature type="transmembrane region" description="Helical" evidence="6">
    <location>
        <begin position="283"/>
        <end position="304"/>
    </location>
</feature>
<feature type="domain" description="ABC-2 type transporter transmembrane" evidence="7">
    <location>
        <begin position="24"/>
        <end position="360"/>
    </location>
</feature>
<evidence type="ECO:0000313" key="8">
    <source>
        <dbReference type="EMBL" id="KXK27007.1"/>
    </source>
</evidence>
<name>A0A136LZD1_9BACT</name>
<evidence type="ECO:0000259" key="7">
    <source>
        <dbReference type="Pfam" id="PF12698"/>
    </source>
</evidence>
<keyword evidence="2" id="KW-1003">Cell membrane</keyword>
<feature type="transmembrane region" description="Helical" evidence="6">
    <location>
        <begin position="213"/>
        <end position="241"/>
    </location>
</feature>
<gene>
    <name evidence="8" type="ORF">TR69_WS6001001033</name>
</gene>
<dbReference type="STRING" id="1617426.TR69_WS6001001033"/>
<evidence type="ECO:0000256" key="1">
    <source>
        <dbReference type="ARBA" id="ARBA00004651"/>
    </source>
</evidence>
<sequence>MKTVLAIAVYNYKSLWRNMKSAGIMFVLPVLFIGLFGLAFGGGEIEAFSIGMVRQEHGSYTAFKDTLTGLQQSEDNEKPLLAISEYDTADAAAQAVKSGTITLYLTVPEDFYPGGEGTLIVSGEQTNPFFSAVAGIIQNVSAGYLNKDISFISTVTLESASGDNPSAFDTLVPGLIVYSMLILMPGIAQDFTEITEKQYIFRYFTSRTRSWQILAGTGMYQFTLVFIQLIISYSTALAFGFQASGNLLNALAVAIPTGIFVVAVGLLIGALTKKIDAATNIGTMLSIVLGFFSGSFIAGIGRIWEFELFDRSVQFNDLLPTKWATVAMETVLRDSGSISDITGELTFISISAVVLLLAATLLYRQRQLKRLD</sequence>
<keyword evidence="3 6" id="KW-0812">Transmembrane</keyword>
<evidence type="ECO:0000256" key="2">
    <source>
        <dbReference type="ARBA" id="ARBA00022475"/>
    </source>
</evidence>
<feature type="transmembrane region" description="Helical" evidence="6">
    <location>
        <begin position="21"/>
        <end position="42"/>
    </location>
</feature>
<evidence type="ECO:0000313" key="9">
    <source>
        <dbReference type="Proteomes" id="UP000070457"/>
    </source>
</evidence>
<keyword evidence="4 6" id="KW-1133">Transmembrane helix</keyword>
<keyword evidence="5 6" id="KW-0472">Membrane</keyword>
<feature type="transmembrane region" description="Helical" evidence="6">
    <location>
        <begin position="247"/>
        <end position="271"/>
    </location>
</feature>
<comment type="subcellular location">
    <subcellularLocation>
        <location evidence="1">Cell membrane</location>
        <topology evidence="1">Multi-pass membrane protein</topology>
    </subcellularLocation>
</comment>
<evidence type="ECO:0000256" key="6">
    <source>
        <dbReference type="SAM" id="Phobius"/>
    </source>
</evidence>
<feature type="transmembrane region" description="Helical" evidence="6">
    <location>
        <begin position="171"/>
        <end position="192"/>
    </location>
</feature>
<dbReference type="GO" id="GO:0005886">
    <property type="term" value="C:plasma membrane"/>
    <property type="evidence" value="ECO:0007669"/>
    <property type="project" value="UniProtKB-SubCell"/>
</dbReference>
<accession>A0A136LZD1</accession>
<proteinExistence type="predicted"/>
<organism evidence="8 9">
    <name type="scientific">candidate division WS6 bacterium OLB20</name>
    <dbReference type="NCBI Taxonomy" id="1617426"/>
    <lineage>
        <taxon>Bacteria</taxon>
        <taxon>Candidatus Dojkabacteria</taxon>
    </lineage>
</organism>
<dbReference type="PANTHER" id="PTHR30294">
    <property type="entry name" value="MEMBRANE COMPONENT OF ABC TRANSPORTER YHHJ-RELATED"/>
    <property type="match status" value="1"/>
</dbReference>
<dbReference type="AlphaFoldDB" id="A0A136LZD1"/>
<dbReference type="EMBL" id="JYNZ01000003">
    <property type="protein sequence ID" value="KXK27007.1"/>
    <property type="molecule type" value="Genomic_DNA"/>
</dbReference>
<reference evidence="8 9" key="1">
    <citation type="submission" date="2015-02" db="EMBL/GenBank/DDBJ databases">
        <title>Improved understanding of the partial-nitritation anammox process through 23 genomes representing the majority of the microbial community.</title>
        <authorList>
            <person name="Speth D.R."/>
            <person name="In T Zandt M."/>
            <person name="Guerrero Cruz S."/>
            <person name="Jetten M.S."/>
            <person name="Dutilh B.E."/>
        </authorList>
    </citation>
    <scope>NUCLEOTIDE SEQUENCE [LARGE SCALE GENOMIC DNA]</scope>
    <source>
        <strain evidence="8">OLB20</strain>
    </source>
</reference>
<evidence type="ECO:0000256" key="4">
    <source>
        <dbReference type="ARBA" id="ARBA00022989"/>
    </source>
</evidence>
<evidence type="ECO:0000256" key="3">
    <source>
        <dbReference type="ARBA" id="ARBA00022692"/>
    </source>
</evidence>
<dbReference type="Pfam" id="PF12698">
    <property type="entry name" value="ABC2_membrane_3"/>
    <property type="match status" value="1"/>
</dbReference>
<dbReference type="InterPro" id="IPR013525">
    <property type="entry name" value="ABC2_TM"/>
</dbReference>
<dbReference type="GO" id="GO:0140359">
    <property type="term" value="F:ABC-type transporter activity"/>
    <property type="evidence" value="ECO:0007669"/>
    <property type="project" value="InterPro"/>
</dbReference>
<feature type="transmembrane region" description="Helical" evidence="6">
    <location>
        <begin position="345"/>
        <end position="363"/>
    </location>
</feature>
<dbReference type="InterPro" id="IPR051449">
    <property type="entry name" value="ABC-2_transporter_component"/>
</dbReference>
<protein>
    <submittedName>
        <fullName evidence="8">ABC-2 family transporter protein</fullName>
    </submittedName>
</protein>